<keyword evidence="7" id="KW-1185">Reference proteome</keyword>
<dbReference type="InterPro" id="IPR017942">
    <property type="entry name" value="Lipid-bd_serum_glycop_N"/>
</dbReference>
<dbReference type="Pfam" id="PF01273">
    <property type="entry name" value="LBP_BPI_CETP"/>
    <property type="match status" value="1"/>
</dbReference>
<evidence type="ECO:0000256" key="1">
    <source>
        <dbReference type="ARBA" id="ARBA00023180"/>
    </source>
</evidence>
<evidence type="ECO:0000259" key="4">
    <source>
        <dbReference type="SMART" id="SM00328"/>
    </source>
</evidence>
<dbReference type="InterPro" id="IPR017943">
    <property type="entry name" value="Bactericidal_perm-incr_a/b_dom"/>
</dbReference>
<dbReference type="InterPro" id="IPR045897">
    <property type="entry name" value="BPI/LBP_pln"/>
</dbReference>
<dbReference type="Gene3D" id="3.15.20.10">
    <property type="entry name" value="Bactericidal permeability-increasing protein, domain 2"/>
    <property type="match status" value="1"/>
</dbReference>
<dbReference type="AlphaFoldDB" id="A0AAW1IHV9"/>
<accession>A0AAW1IHV9</accession>
<dbReference type="InterPro" id="IPR030675">
    <property type="entry name" value="BPI/LBP"/>
</dbReference>
<dbReference type="GO" id="GO:0005615">
    <property type="term" value="C:extracellular space"/>
    <property type="evidence" value="ECO:0007669"/>
    <property type="project" value="InterPro"/>
</dbReference>
<keyword evidence="1" id="KW-0325">Glycoprotein</keyword>
<evidence type="ECO:0000313" key="7">
    <source>
        <dbReference type="Proteomes" id="UP001443914"/>
    </source>
</evidence>
<gene>
    <name evidence="6" type="ORF">RND81_09G056700</name>
</gene>
<name>A0AAW1IHV9_SAPOF</name>
<dbReference type="SMART" id="SM00329">
    <property type="entry name" value="BPI2"/>
    <property type="match status" value="1"/>
</dbReference>
<sequence>MGTFNYIKVLIFISIICTISSTQLKSNELGFISVSISEKGLDFVKDFLIDKAVSAITPLELPDIEKNVRIILVGKVKMVLSNIVIYKIDVSSSSVEVDDDGVSITASKATANLSMDWRYTYKNWLVEVTDKGHAFVQVEDMDVELTTSLKNNNGSLKLSLLESKCDVDDIDIKVEGGASWLYQGVVDAFSNHIESAVENAIVKKLNEGVSKIGSLLQSLPTEINIDDTSELNVTFVSDPVLSDSSIGFVINGLFIPTHAAPHSPRLHRISKASGPCQSPAKMIAMSLHEDVFNSASSVYFNAGLMQWRVDKIPDQSLLNTTKWRDVAPQLYKQFPNDDMLLDFSISSPPSIHIFDDKIEATVTGDITIDVLSNEEVVPVACVSLVFSASGFATISGNNLTGGIELNEFSLSAKWSKVGNLAIDEIQPMISQVLTDAVLPQLNQRLMKGFPLPLIHGFKLQDAKVVYPDSTITVCSDVAFVPDLQLSTSYSFNNIFDFRLFM</sequence>
<feature type="signal peptide" evidence="3">
    <location>
        <begin position="1"/>
        <end position="21"/>
    </location>
</feature>
<dbReference type="FunFam" id="3.15.10.10:FF:000001">
    <property type="entry name" value="phospholipid transfer protein-like"/>
    <property type="match status" value="1"/>
</dbReference>
<dbReference type="GO" id="GO:0008289">
    <property type="term" value="F:lipid binding"/>
    <property type="evidence" value="ECO:0007669"/>
    <property type="project" value="InterPro"/>
</dbReference>
<comment type="caution">
    <text evidence="6">The sequence shown here is derived from an EMBL/GenBank/DDBJ whole genome shotgun (WGS) entry which is preliminary data.</text>
</comment>
<dbReference type="Proteomes" id="UP001443914">
    <property type="component" value="Unassembled WGS sequence"/>
</dbReference>
<protein>
    <submittedName>
        <fullName evidence="6">Uncharacterized protein</fullName>
    </submittedName>
</protein>
<evidence type="ECO:0000313" key="6">
    <source>
        <dbReference type="EMBL" id="KAK9689396.1"/>
    </source>
</evidence>
<dbReference type="Pfam" id="PF02886">
    <property type="entry name" value="LBP_BPI_CETP_C"/>
    <property type="match status" value="1"/>
</dbReference>
<organism evidence="6 7">
    <name type="scientific">Saponaria officinalis</name>
    <name type="common">Common soapwort</name>
    <name type="synonym">Lychnis saponaria</name>
    <dbReference type="NCBI Taxonomy" id="3572"/>
    <lineage>
        <taxon>Eukaryota</taxon>
        <taxon>Viridiplantae</taxon>
        <taxon>Streptophyta</taxon>
        <taxon>Embryophyta</taxon>
        <taxon>Tracheophyta</taxon>
        <taxon>Spermatophyta</taxon>
        <taxon>Magnoliopsida</taxon>
        <taxon>eudicotyledons</taxon>
        <taxon>Gunneridae</taxon>
        <taxon>Pentapetalae</taxon>
        <taxon>Caryophyllales</taxon>
        <taxon>Caryophyllaceae</taxon>
        <taxon>Caryophylleae</taxon>
        <taxon>Saponaria</taxon>
    </lineage>
</organism>
<reference evidence="6" key="1">
    <citation type="submission" date="2024-03" db="EMBL/GenBank/DDBJ databases">
        <title>WGS assembly of Saponaria officinalis var. Norfolk2.</title>
        <authorList>
            <person name="Jenkins J."/>
            <person name="Shu S."/>
            <person name="Grimwood J."/>
            <person name="Barry K."/>
            <person name="Goodstein D."/>
            <person name="Schmutz J."/>
            <person name="Leebens-Mack J."/>
            <person name="Osbourn A."/>
        </authorList>
    </citation>
    <scope>NUCLEOTIDE SEQUENCE [LARGE SCALE GENOMIC DNA]</scope>
    <source>
        <strain evidence="6">JIC</strain>
    </source>
</reference>
<dbReference type="PANTHER" id="PTHR46801:SF2">
    <property type="entry name" value="LIPOPOLYSACCHARIDE-BINDING PROTEIN"/>
    <property type="match status" value="1"/>
</dbReference>
<dbReference type="Gene3D" id="3.15.10.10">
    <property type="entry name" value="Bactericidal permeability-increasing protein, domain 1"/>
    <property type="match status" value="1"/>
</dbReference>
<dbReference type="SUPFAM" id="SSF55394">
    <property type="entry name" value="Bactericidal permeability-increasing protein, BPI"/>
    <property type="match status" value="2"/>
</dbReference>
<evidence type="ECO:0000259" key="5">
    <source>
        <dbReference type="SMART" id="SM00329"/>
    </source>
</evidence>
<feature type="domain" description="Lipid-binding serum glycoprotein N-terminal" evidence="4">
    <location>
        <begin position="36"/>
        <end position="259"/>
    </location>
</feature>
<dbReference type="PIRSF" id="PIRSF002417">
    <property type="entry name" value="Lipid_binding_protein"/>
    <property type="match status" value="1"/>
</dbReference>
<evidence type="ECO:0000256" key="3">
    <source>
        <dbReference type="SAM" id="SignalP"/>
    </source>
</evidence>
<comment type="similarity">
    <text evidence="2">Belongs to the BPI/LBP/Plunc superfamily. BPI/LBP (TC 1.C.40) family.</text>
</comment>
<dbReference type="PANTHER" id="PTHR46801">
    <property type="entry name" value="OS06G0309200 PROTEIN"/>
    <property type="match status" value="1"/>
</dbReference>
<dbReference type="SMART" id="SM00328">
    <property type="entry name" value="BPI1"/>
    <property type="match status" value="1"/>
</dbReference>
<feature type="domain" description="Lipid-binding serum glycoprotein C-terminal" evidence="5">
    <location>
        <begin position="277"/>
        <end position="475"/>
    </location>
</feature>
<evidence type="ECO:0000256" key="2">
    <source>
        <dbReference type="ARBA" id="ARBA00060933"/>
    </source>
</evidence>
<dbReference type="InterPro" id="IPR001124">
    <property type="entry name" value="Lipid-bd_serum_glycop_C"/>
</dbReference>
<feature type="chain" id="PRO_5043889591" evidence="3">
    <location>
        <begin position="22"/>
        <end position="501"/>
    </location>
</feature>
<keyword evidence="3" id="KW-0732">Signal</keyword>
<proteinExistence type="inferred from homology"/>
<dbReference type="EMBL" id="JBDFQZ010000009">
    <property type="protein sequence ID" value="KAK9689396.1"/>
    <property type="molecule type" value="Genomic_DNA"/>
</dbReference>